<dbReference type="AlphaFoldDB" id="A0A3B0V1K8"/>
<gene>
    <name evidence="7" type="ORF">MNBD_CHLOROFLEXI01-361</name>
</gene>
<dbReference type="SUPFAM" id="SSF52172">
    <property type="entry name" value="CheY-like"/>
    <property type="match status" value="1"/>
</dbReference>
<dbReference type="PROSITE" id="PS50110">
    <property type="entry name" value="RESPONSE_REGULATORY"/>
    <property type="match status" value="1"/>
</dbReference>
<dbReference type="InterPro" id="IPR011006">
    <property type="entry name" value="CheY-like_superfamily"/>
</dbReference>
<evidence type="ECO:0000259" key="6">
    <source>
        <dbReference type="PROSITE" id="PS50110"/>
    </source>
</evidence>
<organism evidence="7">
    <name type="scientific">hydrothermal vent metagenome</name>
    <dbReference type="NCBI Taxonomy" id="652676"/>
    <lineage>
        <taxon>unclassified sequences</taxon>
        <taxon>metagenomes</taxon>
        <taxon>ecological metagenomes</taxon>
    </lineage>
</organism>
<dbReference type="PANTHER" id="PTHR44591:SF3">
    <property type="entry name" value="RESPONSE REGULATORY DOMAIN-CONTAINING PROTEIN"/>
    <property type="match status" value="1"/>
</dbReference>
<dbReference type="PANTHER" id="PTHR44591">
    <property type="entry name" value="STRESS RESPONSE REGULATOR PROTEIN 1"/>
    <property type="match status" value="1"/>
</dbReference>
<keyword evidence="3" id="KW-0805">Transcription regulation</keyword>
<evidence type="ECO:0000256" key="4">
    <source>
        <dbReference type="ARBA" id="ARBA00023125"/>
    </source>
</evidence>
<accession>A0A3B0V1K8</accession>
<dbReference type="Pfam" id="PF00072">
    <property type="entry name" value="Response_reg"/>
    <property type="match status" value="1"/>
</dbReference>
<dbReference type="FunFam" id="3.40.50.2300:FF:000001">
    <property type="entry name" value="DNA-binding response regulator PhoB"/>
    <property type="match status" value="1"/>
</dbReference>
<protein>
    <recommendedName>
        <fullName evidence="6">Response regulatory domain-containing protein</fullName>
    </recommendedName>
</protein>
<keyword evidence="5" id="KW-0804">Transcription</keyword>
<keyword evidence="1" id="KW-0597">Phosphoprotein</keyword>
<dbReference type="GO" id="GO:0000160">
    <property type="term" value="P:phosphorelay signal transduction system"/>
    <property type="evidence" value="ECO:0007669"/>
    <property type="project" value="UniProtKB-KW"/>
</dbReference>
<evidence type="ECO:0000256" key="5">
    <source>
        <dbReference type="ARBA" id="ARBA00023163"/>
    </source>
</evidence>
<evidence type="ECO:0000313" key="7">
    <source>
        <dbReference type="EMBL" id="VAW36881.1"/>
    </source>
</evidence>
<evidence type="ECO:0000256" key="2">
    <source>
        <dbReference type="ARBA" id="ARBA00023012"/>
    </source>
</evidence>
<evidence type="ECO:0000256" key="1">
    <source>
        <dbReference type="ARBA" id="ARBA00022553"/>
    </source>
</evidence>
<keyword evidence="4" id="KW-0238">DNA-binding</keyword>
<feature type="domain" description="Response regulatory" evidence="6">
    <location>
        <begin position="4"/>
        <end position="120"/>
    </location>
</feature>
<keyword evidence="2" id="KW-0902">Two-component regulatory system</keyword>
<dbReference type="SMART" id="SM00448">
    <property type="entry name" value="REC"/>
    <property type="match status" value="1"/>
</dbReference>
<dbReference type="Gene3D" id="3.40.50.2300">
    <property type="match status" value="1"/>
</dbReference>
<dbReference type="InterPro" id="IPR050595">
    <property type="entry name" value="Bact_response_regulator"/>
</dbReference>
<dbReference type="EMBL" id="UOEU01000641">
    <property type="protein sequence ID" value="VAW36881.1"/>
    <property type="molecule type" value="Genomic_DNA"/>
</dbReference>
<proteinExistence type="predicted"/>
<dbReference type="InterPro" id="IPR001789">
    <property type="entry name" value="Sig_transdc_resp-reg_receiver"/>
</dbReference>
<reference evidence="7" key="1">
    <citation type="submission" date="2018-06" db="EMBL/GenBank/DDBJ databases">
        <authorList>
            <person name="Zhirakovskaya E."/>
        </authorList>
    </citation>
    <scope>NUCLEOTIDE SEQUENCE</scope>
</reference>
<name>A0A3B0V1K8_9ZZZZ</name>
<sequence length="124" mass="13659">MRYSVLVVDDDPMKRQLLRFILERAGFGVAEAADGIEALSVLADSVPDLMTLDVMMPRMDGFTVCAQVRENPKMADLPIIMVSAKVDRSSIQQGMDAGATHYLSQPVMPDNLIKIVNELLPQPN</sequence>
<evidence type="ECO:0000256" key="3">
    <source>
        <dbReference type="ARBA" id="ARBA00023015"/>
    </source>
</evidence>
<dbReference type="GO" id="GO:0003677">
    <property type="term" value="F:DNA binding"/>
    <property type="evidence" value="ECO:0007669"/>
    <property type="project" value="UniProtKB-KW"/>
</dbReference>